<evidence type="ECO:0000313" key="3">
    <source>
        <dbReference type="Proteomes" id="UP001304769"/>
    </source>
</evidence>
<dbReference type="InterPro" id="IPR036086">
    <property type="entry name" value="ParB/Sulfiredoxin_sf"/>
</dbReference>
<name>A0ABU5T4X0_9MICC</name>
<keyword evidence="3" id="KW-1185">Reference proteome</keyword>
<comment type="caution">
    <text evidence="2">The sequence shown here is derived from an EMBL/GenBank/DDBJ whole genome shotgun (WGS) entry which is preliminary data.</text>
</comment>
<dbReference type="RefSeq" id="WP_323278561.1">
    <property type="nucleotide sequence ID" value="NZ_JAYGGQ010000005.1"/>
</dbReference>
<protein>
    <submittedName>
        <fullName evidence="2">ParB/RepB/Spo0J family partition protein</fullName>
    </submittedName>
</protein>
<reference evidence="2 3" key="1">
    <citation type="submission" date="2023-12" db="EMBL/GenBank/DDBJ databases">
        <title>Sinomonas terricola sp. nov, isolated from litchi orchard soil in Guangdong, PR China.</title>
        <authorList>
            <person name="Jiaxin W."/>
            <person name="Yang Z."/>
            <person name="Honghui Z."/>
        </authorList>
    </citation>
    <scope>NUCLEOTIDE SEQUENCE [LARGE SCALE GENOMIC DNA]</scope>
    <source>
        <strain evidence="2 3">JGH33</strain>
    </source>
</reference>
<evidence type="ECO:0000313" key="2">
    <source>
        <dbReference type="EMBL" id="MEA5454712.1"/>
    </source>
</evidence>
<organism evidence="2 3">
    <name type="scientific">Sinomonas terricola</name>
    <dbReference type="NCBI Taxonomy" id="3110330"/>
    <lineage>
        <taxon>Bacteria</taxon>
        <taxon>Bacillati</taxon>
        <taxon>Actinomycetota</taxon>
        <taxon>Actinomycetes</taxon>
        <taxon>Micrococcales</taxon>
        <taxon>Micrococcaceae</taxon>
        <taxon>Sinomonas</taxon>
    </lineage>
</organism>
<accession>A0ABU5T4X0</accession>
<evidence type="ECO:0000259" key="1">
    <source>
        <dbReference type="SMART" id="SM00470"/>
    </source>
</evidence>
<dbReference type="Gene3D" id="3.90.1530.10">
    <property type="entry name" value="Conserved hypothetical protein from pyrococcus furiosus pfu- 392566-001, ParB domain"/>
    <property type="match status" value="1"/>
</dbReference>
<proteinExistence type="predicted"/>
<dbReference type="SMART" id="SM00470">
    <property type="entry name" value="ParB"/>
    <property type="match status" value="1"/>
</dbReference>
<dbReference type="EMBL" id="JAYGGQ010000005">
    <property type="protein sequence ID" value="MEA5454712.1"/>
    <property type="molecule type" value="Genomic_DNA"/>
</dbReference>
<sequence>MTEVPIADLVQEPIAEGRAHLDPERVAYYMKNLDNSTPVTVYEIHGRLLLADGYHRLAAAQRLGRTTIRAEVHQGDRADALHFAVELARKQRGLSETEIMDAISRRARGQGTTANSF</sequence>
<dbReference type="SUPFAM" id="SSF110849">
    <property type="entry name" value="ParB/Sulfiredoxin"/>
    <property type="match status" value="1"/>
</dbReference>
<dbReference type="Proteomes" id="UP001304769">
    <property type="component" value="Unassembled WGS sequence"/>
</dbReference>
<feature type="domain" description="ParB-like N-terminal" evidence="1">
    <location>
        <begin position="2"/>
        <end position="89"/>
    </location>
</feature>
<dbReference type="InterPro" id="IPR003115">
    <property type="entry name" value="ParB_N"/>
</dbReference>
<dbReference type="Pfam" id="PF02195">
    <property type="entry name" value="ParB_N"/>
    <property type="match status" value="1"/>
</dbReference>
<gene>
    <name evidence="2" type="ORF">SPF06_08265</name>
</gene>